<dbReference type="OrthoDB" id="4472872at2759"/>
<dbReference type="EMBL" id="DF977447">
    <property type="protein sequence ID" value="GAP83391.1"/>
    <property type="molecule type" value="Genomic_DNA"/>
</dbReference>
<dbReference type="SUPFAM" id="SSF58113">
    <property type="entry name" value="Apolipoprotein A-I"/>
    <property type="match status" value="1"/>
</dbReference>
<dbReference type="Proteomes" id="UP000054516">
    <property type="component" value="Unassembled WGS sequence"/>
</dbReference>
<evidence type="ECO:0000313" key="6">
    <source>
        <dbReference type="Proteomes" id="UP000054516"/>
    </source>
</evidence>
<keyword evidence="3" id="KW-0472">Membrane</keyword>
<feature type="coiled-coil region" evidence="1">
    <location>
        <begin position="314"/>
        <end position="341"/>
    </location>
</feature>
<feature type="compositionally biased region" description="Basic and acidic residues" evidence="2">
    <location>
        <begin position="483"/>
        <end position="493"/>
    </location>
</feature>
<name>A0A1S7UJF2_ROSNE</name>
<feature type="domain" description="SMODS and SLOG-associating 2TM effector" evidence="4">
    <location>
        <begin position="122"/>
        <end position="241"/>
    </location>
</feature>
<organism evidence="5">
    <name type="scientific">Rosellinia necatrix</name>
    <name type="common">White root-rot fungus</name>
    <dbReference type="NCBI Taxonomy" id="77044"/>
    <lineage>
        <taxon>Eukaryota</taxon>
        <taxon>Fungi</taxon>
        <taxon>Dikarya</taxon>
        <taxon>Ascomycota</taxon>
        <taxon>Pezizomycotina</taxon>
        <taxon>Sordariomycetes</taxon>
        <taxon>Xylariomycetidae</taxon>
        <taxon>Xylariales</taxon>
        <taxon>Xylariaceae</taxon>
        <taxon>Rosellinia</taxon>
    </lineage>
</organism>
<reference evidence="5" key="1">
    <citation type="submission" date="2016-03" db="EMBL/GenBank/DDBJ databases">
        <title>Draft genome sequence of Rosellinia necatrix.</title>
        <authorList>
            <person name="Kanematsu S."/>
        </authorList>
    </citation>
    <scope>NUCLEOTIDE SEQUENCE [LARGE SCALE GENOMIC DNA]</scope>
    <source>
        <strain evidence="5">W97</strain>
    </source>
</reference>
<evidence type="ECO:0000259" key="4">
    <source>
        <dbReference type="Pfam" id="PF18142"/>
    </source>
</evidence>
<proteinExistence type="predicted"/>
<protein>
    <submittedName>
        <fullName evidence="5">Putative c6 transcription protein</fullName>
    </submittedName>
</protein>
<sequence length="505" mass="54635">MASFISAAIRLVLRRRPGEGHMSDEHAQHLAVRPQAQGEPAVVVPAAMMPAVPAPVANPYIPGPGPGPAADHQHRPVYLQPEEDPLTFFRLMLGIQTTPYLGFTLSSPLGTRPAANIGLYARVIHSEQKAKDSFKVFSVVINGCYFLQIVIAAALTALGAARASSGAVTAFGALNTVIAGFLTFLKGSGLPGRLKYYGNEWKKIREYIEQRERDFMRTGHNLDVYEVIETIEKMYNNLKADIELNTPDSYTSLTNQRRAGGIDDKDSKIAGLDMSKLESLASKLKGLDGGKLESLAKGMNQHEKRIGDEVEHAKQDVQAHATRLENEARDREAQARAAIHEGKQTARDAIDGHATRLGRAIDEHKTTVRDAADSQVARLSRAVGEHMTATRDAADGHVARLDHAVGEHGRRLDAAASEQHARALETVSATGRAAQDGIAGVAAHATGSITDLVREIGDIHRTAVSDGRGAAAQQIRNLAQRLAGHDHRHDEQHPPPPPQQPKPEK</sequence>
<feature type="compositionally biased region" description="Pro residues" evidence="2">
    <location>
        <begin position="494"/>
        <end position="505"/>
    </location>
</feature>
<dbReference type="PANTHER" id="PTHR38793:SF3">
    <property type="entry name" value="SMODS AND SLOG-ASSOCIATING 2TM EFFECTOR DOMAIN-CONTAINING PROTEIN"/>
    <property type="match status" value="1"/>
</dbReference>
<dbReference type="NCBIfam" id="NF033635">
    <property type="entry name" value="SLATT_fungal"/>
    <property type="match status" value="1"/>
</dbReference>
<keyword evidence="3" id="KW-0812">Transmembrane</keyword>
<gene>
    <name evidence="5" type="ORF">SAMD00023353_0202550</name>
</gene>
<feature type="region of interest" description="Disordered" evidence="2">
    <location>
        <begin position="479"/>
        <end position="505"/>
    </location>
</feature>
<feature type="transmembrane region" description="Helical" evidence="3">
    <location>
        <begin position="136"/>
        <end position="161"/>
    </location>
</feature>
<feature type="transmembrane region" description="Helical" evidence="3">
    <location>
        <begin position="167"/>
        <end position="185"/>
    </location>
</feature>
<evidence type="ECO:0000313" key="5">
    <source>
        <dbReference type="EMBL" id="GAP83391.1"/>
    </source>
</evidence>
<dbReference type="AlphaFoldDB" id="A0A1S7UJF2"/>
<dbReference type="PANTHER" id="PTHR38793">
    <property type="entry name" value="SLATT_FUNGAL DOMAIN-CONTAINING PROTEIN-RELATED"/>
    <property type="match status" value="1"/>
</dbReference>
<evidence type="ECO:0000256" key="3">
    <source>
        <dbReference type="SAM" id="Phobius"/>
    </source>
</evidence>
<dbReference type="Pfam" id="PF18142">
    <property type="entry name" value="SLATT_fungal"/>
    <property type="match status" value="1"/>
</dbReference>
<keyword evidence="6" id="KW-1185">Reference proteome</keyword>
<evidence type="ECO:0000256" key="2">
    <source>
        <dbReference type="SAM" id="MobiDB-lite"/>
    </source>
</evidence>
<keyword evidence="3" id="KW-1133">Transmembrane helix</keyword>
<dbReference type="InterPro" id="IPR041622">
    <property type="entry name" value="SLATT_fungi"/>
</dbReference>
<accession>A0A1S7UJF2</accession>
<evidence type="ECO:0000256" key="1">
    <source>
        <dbReference type="SAM" id="Coils"/>
    </source>
</evidence>
<keyword evidence="1" id="KW-0175">Coiled coil</keyword>